<dbReference type="Gene3D" id="1.25.40.10">
    <property type="entry name" value="Tetratricopeptide repeat domain"/>
    <property type="match status" value="2"/>
</dbReference>
<dbReference type="Proteomes" id="UP000663827">
    <property type="component" value="Unassembled WGS sequence"/>
</dbReference>
<dbReference type="Pfam" id="PF13424">
    <property type="entry name" value="TPR_12"/>
    <property type="match status" value="2"/>
</dbReference>
<evidence type="ECO:0000313" key="4">
    <source>
        <dbReference type="Proteomes" id="UP000663827"/>
    </source>
</evidence>
<evidence type="ECO:0008006" key="5">
    <source>
        <dbReference type="Google" id="ProtNLM"/>
    </source>
</evidence>
<organism evidence="3 4">
    <name type="scientific">Rhizoctonia solani</name>
    <dbReference type="NCBI Taxonomy" id="456999"/>
    <lineage>
        <taxon>Eukaryota</taxon>
        <taxon>Fungi</taxon>
        <taxon>Dikarya</taxon>
        <taxon>Basidiomycota</taxon>
        <taxon>Agaricomycotina</taxon>
        <taxon>Agaricomycetes</taxon>
        <taxon>Cantharellales</taxon>
        <taxon>Ceratobasidiaceae</taxon>
        <taxon>Rhizoctonia</taxon>
    </lineage>
</organism>
<keyword evidence="1" id="KW-1133">Transmembrane helix</keyword>
<evidence type="ECO:0000313" key="2">
    <source>
        <dbReference type="EMBL" id="CAE6456048.1"/>
    </source>
</evidence>
<dbReference type="Proteomes" id="UP000663850">
    <property type="component" value="Unassembled WGS sequence"/>
</dbReference>
<keyword evidence="1" id="KW-0812">Transmembrane</keyword>
<dbReference type="PANTHER" id="PTHR46082:SF11">
    <property type="entry name" value="AAA+ ATPASE DOMAIN-CONTAINING PROTEIN-RELATED"/>
    <property type="match status" value="1"/>
</dbReference>
<dbReference type="EMBL" id="CAJNJQ010001752">
    <property type="protein sequence ID" value="CAE7148196.1"/>
    <property type="molecule type" value="Genomic_DNA"/>
</dbReference>
<dbReference type="PANTHER" id="PTHR46082">
    <property type="entry name" value="ATP/GTP-BINDING PROTEIN-RELATED"/>
    <property type="match status" value="1"/>
</dbReference>
<dbReference type="InterPro" id="IPR011990">
    <property type="entry name" value="TPR-like_helical_dom_sf"/>
</dbReference>
<dbReference type="SMART" id="SM00028">
    <property type="entry name" value="TPR"/>
    <property type="match status" value="5"/>
</dbReference>
<dbReference type="SUPFAM" id="SSF48452">
    <property type="entry name" value="TPR-like"/>
    <property type="match status" value="2"/>
</dbReference>
<name>A0A8H3HVK3_9AGAM</name>
<dbReference type="Pfam" id="PF13374">
    <property type="entry name" value="TPR_10"/>
    <property type="match status" value="2"/>
</dbReference>
<proteinExistence type="predicted"/>
<keyword evidence="1" id="KW-0472">Membrane</keyword>
<dbReference type="AlphaFoldDB" id="A0A8H3HVK3"/>
<sequence>MCYDQLKPKSRELLWLIAYMHYDGISEGIFRRAAQNIQSKQYPLPPSDLELQARRLILQYLSGFLSDGKWDTIKFTGAMSDLTSYSLVDFDRMSLTYRLHVLVHDWAKTIIPHSSELAIECTATVISLSIDRRREEDAESLAFKLQLGQHVTTLLTRHPDVGANYCNDFTQVYSCTGQWMQKAALEEKLQIVFQQELGSNNILTWSAMHELASSYQALGQWGKALDLETRVADAYKRMLIEEHPDILSSMSSLASIYSDLGRHQEAEKLKVQVLDARKRKLGEEHRDTLASMHNLAMTYTDLGRHHQAEQLKVKILAAYKHKLGEGHSDTLAAMNNLALTYLHLGRRHEAEQLQVQVLDAHKRIFGEEHPHTMISMLNLALTYSRLGRHRDAEQLGIQVLDTRKRLLGEEHPKTLVAMHNLAVTYSNLGRWDESKQLHSKAINAAERTLGSQHPTTRFFRIHLMLMHIWRYIQLVSIFYFYLIYNSQSRNLAKPSYFLHI</sequence>
<comment type="caution">
    <text evidence="3">The sequence shown here is derived from an EMBL/GenBank/DDBJ whole genome shotgun (WGS) entry which is preliminary data.</text>
</comment>
<gene>
    <name evidence="2" type="ORF">RDB_LOCUS45770</name>
    <name evidence="3" type="ORF">RDB_LOCUS85667</name>
</gene>
<evidence type="ECO:0000256" key="1">
    <source>
        <dbReference type="SAM" id="Phobius"/>
    </source>
</evidence>
<accession>A0A8H3HVK3</accession>
<dbReference type="InterPro" id="IPR019734">
    <property type="entry name" value="TPR_rpt"/>
</dbReference>
<feature type="transmembrane region" description="Helical" evidence="1">
    <location>
        <begin position="461"/>
        <end position="484"/>
    </location>
</feature>
<protein>
    <recommendedName>
        <fullName evidence="5">Kinesin light chain</fullName>
    </recommendedName>
</protein>
<evidence type="ECO:0000313" key="3">
    <source>
        <dbReference type="EMBL" id="CAE7148196.1"/>
    </source>
</evidence>
<reference evidence="3" key="1">
    <citation type="submission" date="2021-01" db="EMBL/GenBank/DDBJ databases">
        <authorList>
            <person name="Kaushik A."/>
        </authorList>
    </citation>
    <scope>NUCLEOTIDE SEQUENCE</scope>
    <source>
        <strain evidence="3">AG5</strain>
        <strain evidence="2">Type strain: AG8-Rh-89/</strain>
    </source>
</reference>
<dbReference type="InterPro" id="IPR053137">
    <property type="entry name" value="NLR-like"/>
</dbReference>
<dbReference type="EMBL" id="CAJMWZ010002468">
    <property type="protein sequence ID" value="CAE6456048.1"/>
    <property type="molecule type" value="Genomic_DNA"/>
</dbReference>